<dbReference type="KEGG" id="hch:HCH_04933"/>
<feature type="domain" description="Response regulatory" evidence="9">
    <location>
        <begin position="537"/>
        <end position="650"/>
    </location>
</feature>
<dbReference type="SMART" id="SM00388">
    <property type="entry name" value="HisKA"/>
    <property type="match status" value="1"/>
</dbReference>
<dbReference type="InterPro" id="IPR036890">
    <property type="entry name" value="HATPase_C_sf"/>
</dbReference>
<feature type="domain" description="Histidine kinase" evidence="8">
    <location>
        <begin position="159"/>
        <end position="379"/>
    </location>
</feature>
<feature type="modified residue" description="4-aspartylphosphate" evidence="7">
    <location>
        <position position="65"/>
    </location>
</feature>
<dbReference type="CDD" id="cd00156">
    <property type="entry name" value="REC"/>
    <property type="match status" value="1"/>
</dbReference>
<dbReference type="InterPro" id="IPR011006">
    <property type="entry name" value="CheY-like_superfamily"/>
</dbReference>
<dbReference type="eggNOG" id="COG2205">
    <property type="taxonomic scope" value="Bacteria"/>
</dbReference>
<evidence type="ECO:0000256" key="2">
    <source>
        <dbReference type="ARBA" id="ARBA00012438"/>
    </source>
</evidence>
<dbReference type="Gene3D" id="3.30.565.10">
    <property type="entry name" value="Histidine kinase-like ATPase, C-terminal domain"/>
    <property type="match status" value="1"/>
</dbReference>
<feature type="modified residue" description="4-aspartylphosphate" evidence="7">
    <location>
        <position position="586"/>
    </location>
</feature>
<dbReference type="InterPro" id="IPR036097">
    <property type="entry name" value="HisK_dim/P_sf"/>
</dbReference>
<feature type="domain" description="Response regulatory" evidence="9">
    <location>
        <begin position="13"/>
        <end position="130"/>
    </location>
</feature>
<dbReference type="SMART" id="SM00387">
    <property type="entry name" value="HATPase_c"/>
    <property type="match status" value="1"/>
</dbReference>
<dbReference type="Pfam" id="PF00512">
    <property type="entry name" value="HisKA"/>
    <property type="match status" value="1"/>
</dbReference>
<feature type="domain" description="Response regulatory" evidence="9">
    <location>
        <begin position="409"/>
        <end position="528"/>
    </location>
</feature>
<gene>
    <name evidence="10" type="ordered locus">HCH_04933</name>
</gene>
<keyword evidence="6" id="KW-0902">Two-component regulatory system</keyword>
<dbReference type="Pfam" id="PF02518">
    <property type="entry name" value="HATPase_c"/>
    <property type="match status" value="1"/>
</dbReference>
<dbReference type="InterPro" id="IPR004358">
    <property type="entry name" value="Sig_transdc_His_kin-like_C"/>
</dbReference>
<accession>Q2SCK2</accession>
<dbReference type="eggNOG" id="COG0745">
    <property type="taxonomic scope" value="Bacteria"/>
</dbReference>
<evidence type="ECO:0000256" key="3">
    <source>
        <dbReference type="ARBA" id="ARBA00022553"/>
    </source>
</evidence>
<comment type="catalytic activity">
    <reaction evidence="1">
        <text>ATP + protein L-histidine = ADP + protein N-phospho-L-histidine.</text>
        <dbReference type="EC" id="2.7.13.3"/>
    </reaction>
</comment>
<dbReference type="PANTHER" id="PTHR45339">
    <property type="entry name" value="HYBRID SIGNAL TRANSDUCTION HISTIDINE KINASE J"/>
    <property type="match status" value="1"/>
</dbReference>
<dbReference type="Proteomes" id="UP000000238">
    <property type="component" value="Chromosome"/>
</dbReference>
<dbReference type="PROSITE" id="PS50110">
    <property type="entry name" value="RESPONSE_REGULATORY"/>
    <property type="match status" value="3"/>
</dbReference>
<dbReference type="PROSITE" id="PS50109">
    <property type="entry name" value="HIS_KIN"/>
    <property type="match status" value="1"/>
</dbReference>
<dbReference type="EC" id="2.7.13.3" evidence="2"/>
<dbReference type="InterPro" id="IPR003594">
    <property type="entry name" value="HATPase_dom"/>
</dbReference>
<keyword evidence="5 10" id="KW-0418">Kinase</keyword>
<dbReference type="SUPFAM" id="SSF55874">
    <property type="entry name" value="ATPase domain of HSP90 chaperone/DNA topoisomerase II/histidine kinase"/>
    <property type="match status" value="1"/>
</dbReference>
<dbReference type="Pfam" id="PF00072">
    <property type="entry name" value="Response_reg"/>
    <property type="match status" value="3"/>
</dbReference>
<dbReference type="HOGENOM" id="CLU_000445_114_15_6"/>
<keyword evidence="4" id="KW-0808">Transferase</keyword>
<dbReference type="SUPFAM" id="SSF52172">
    <property type="entry name" value="CheY-like"/>
    <property type="match status" value="3"/>
</dbReference>
<dbReference type="Gene3D" id="3.40.50.2300">
    <property type="match status" value="3"/>
</dbReference>
<dbReference type="OrthoDB" id="8573350at2"/>
<proteinExistence type="predicted"/>
<dbReference type="PRINTS" id="PR00344">
    <property type="entry name" value="BCTRLSENSOR"/>
</dbReference>
<reference evidence="10 11" key="1">
    <citation type="journal article" date="2005" name="Nucleic Acids Res.">
        <title>Genomic blueprint of Hahella chejuensis, a marine microbe producing an algicidal agent.</title>
        <authorList>
            <person name="Jeong H."/>
            <person name="Yim J.H."/>
            <person name="Lee C."/>
            <person name="Choi S.-H."/>
            <person name="Park Y.K."/>
            <person name="Yoon S.H."/>
            <person name="Hur C.-G."/>
            <person name="Kang H.-Y."/>
            <person name="Kim D."/>
            <person name="Lee H.H."/>
            <person name="Park K.H."/>
            <person name="Park S.-H."/>
            <person name="Park H.-S."/>
            <person name="Lee H.K."/>
            <person name="Oh T.K."/>
            <person name="Kim J.F."/>
        </authorList>
    </citation>
    <scope>NUCLEOTIDE SEQUENCE [LARGE SCALE GENOMIC DNA]</scope>
    <source>
        <strain evidence="10 11">KCTC 2396</strain>
    </source>
</reference>
<dbReference type="GO" id="GO:0000155">
    <property type="term" value="F:phosphorelay sensor kinase activity"/>
    <property type="evidence" value="ECO:0007669"/>
    <property type="project" value="InterPro"/>
</dbReference>
<organism evidence="10 11">
    <name type="scientific">Hahella chejuensis (strain KCTC 2396)</name>
    <dbReference type="NCBI Taxonomy" id="349521"/>
    <lineage>
        <taxon>Bacteria</taxon>
        <taxon>Pseudomonadati</taxon>
        <taxon>Pseudomonadota</taxon>
        <taxon>Gammaproteobacteria</taxon>
        <taxon>Oceanospirillales</taxon>
        <taxon>Hahellaceae</taxon>
        <taxon>Hahella</taxon>
    </lineage>
</organism>
<evidence type="ECO:0000256" key="4">
    <source>
        <dbReference type="ARBA" id="ARBA00022679"/>
    </source>
</evidence>
<dbReference type="InterPro" id="IPR003661">
    <property type="entry name" value="HisK_dim/P_dom"/>
</dbReference>
<dbReference type="FunFam" id="1.10.287.130:FF:000001">
    <property type="entry name" value="Two-component sensor histidine kinase"/>
    <property type="match status" value="1"/>
</dbReference>
<dbReference type="InterPro" id="IPR005467">
    <property type="entry name" value="His_kinase_dom"/>
</dbReference>
<evidence type="ECO:0000259" key="8">
    <source>
        <dbReference type="PROSITE" id="PS50109"/>
    </source>
</evidence>
<name>Q2SCK2_HAHCH</name>
<dbReference type="FunFam" id="3.30.565.10:FF:000010">
    <property type="entry name" value="Sensor histidine kinase RcsC"/>
    <property type="match status" value="1"/>
</dbReference>
<dbReference type="AlphaFoldDB" id="Q2SCK2"/>
<dbReference type="CDD" id="cd16922">
    <property type="entry name" value="HATPase_EvgS-ArcB-TorS-like"/>
    <property type="match status" value="1"/>
</dbReference>
<evidence type="ECO:0000313" key="11">
    <source>
        <dbReference type="Proteomes" id="UP000000238"/>
    </source>
</evidence>
<dbReference type="EMBL" id="CP000155">
    <property type="protein sequence ID" value="ABC31622.1"/>
    <property type="molecule type" value="Genomic_DNA"/>
</dbReference>
<sequence>MTENQTSFPTPIKLLLVEDDEDDYIIAKDLLEQIAPSQFELDWACNAEVARTALARDEHHVCLMDYRLGPDDGLKLLREAPKLGFHGPIIMLTGQDDSRLDADALRGGAVDYLVKSDLNSAHLARAIRYALARREMETERLVRLKAEAENRSKSEFLAHLSHELRTPLTAILGYTELLIAQNSIPDNLSHLQIVQRNGQHLLSLLNDILDISKIEAGKLEMEFVRVNLQTYLADLYSLMAVSARDKNLQLRFIADMPLPENIETDPIRLRQVLLNLIGNAIKFTEQGEIIVRVQMIKEEEQEKIQFKVIDTGPGINQTDQKRLFQPFTQAYANSIRRSEGAGLGLAISRQLAQRLGGDIRLSSQPGKGSEFTAIVKPGPLGGVKRIQPDLETGGAEQAHATRKHRVQGHILVADDLQDIRHLIGHLVENAGAQVSYAENGAEAVRMVTDAAQSDTPIDLVIMDMHMPVLDGHSATRELRRRGHEIPVLALTAATMRGERERCLASGCTDHLSKPVNINQLFTLIERHLSHPQVKTPTLLLVEDNPDASAATAALLEHLGWRVFCAGNGAEALELAERVKPAAIVLDLNLPDTDGYTLAQEIREKGLPDAHLIALSGCAEDKGRSAEAGFRRHLMKPVSMGELTAVLPAKNSL</sequence>
<protein>
    <recommendedName>
        <fullName evidence="2">histidine kinase</fullName>
        <ecNumber evidence="2">2.7.13.3</ecNumber>
    </recommendedName>
</protein>
<dbReference type="Gene3D" id="1.10.287.130">
    <property type="match status" value="1"/>
</dbReference>
<evidence type="ECO:0000259" key="9">
    <source>
        <dbReference type="PROSITE" id="PS50110"/>
    </source>
</evidence>
<evidence type="ECO:0000256" key="1">
    <source>
        <dbReference type="ARBA" id="ARBA00000085"/>
    </source>
</evidence>
<evidence type="ECO:0000256" key="5">
    <source>
        <dbReference type="ARBA" id="ARBA00022777"/>
    </source>
</evidence>
<dbReference type="RefSeq" id="WP_011398687.1">
    <property type="nucleotide sequence ID" value="NC_007645.1"/>
</dbReference>
<evidence type="ECO:0000256" key="6">
    <source>
        <dbReference type="ARBA" id="ARBA00023012"/>
    </source>
</evidence>
<evidence type="ECO:0000256" key="7">
    <source>
        <dbReference type="PROSITE-ProRule" id="PRU00169"/>
    </source>
</evidence>
<dbReference type="InterPro" id="IPR001789">
    <property type="entry name" value="Sig_transdc_resp-reg_receiver"/>
</dbReference>
<dbReference type="CDD" id="cd17546">
    <property type="entry name" value="REC_hyHK_CKI1_RcsC-like"/>
    <property type="match status" value="1"/>
</dbReference>
<keyword evidence="3 7" id="KW-0597">Phosphoprotein</keyword>
<dbReference type="SMART" id="SM00448">
    <property type="entry name" value="REC"/>
    <property type="match status" value="3"/>
</dbReference>
<dbReference type="PANTHER" id="PTHR45339:SF1">
    <property type="entry name" value="HYBRID SIGNAL TRANSDUCTION HISTIDINE KINASE J"/>
    <property type="match status" value="1"/>
</dbReference>
<evidence type="ECO:0000313" key="10">
    <source>
        <dbReference type="EMBL" id="ABC31622.1"/>
    </source>
</evidence>
<dbReference type="SUPFAM" id="SSF47384">
    <property type="entry name" value="Homodimeric domain of signal transducing histidine kinase"/>
    <property type="match status" value="1"/>
</dbReference>
<dbReference type="STRING" id="349521.HCH_04933"/>
<dbReference type="CDD" id="cd00082">
    <property type="entry name" value="HisKA"/>
    <property type="match status" value="1"/>
</dbReference>
<feature type="modified residue" description="4-aspartylphosphate" evidence="7">
    <location>
        <position position="463"/>
    </location>
</feature>
<keyword evidence="11" id="KW-1185">Reference proteome</keyword>